<evidence type="ECO:0000259" key="8">
    <source>
        <dbReference type="PROSITE" id="PS51645"/>
    </source>
</evidence>
<evidence type="ECO:0000256" key="4">
    <source>
        <dbReference type="ARBA" id="ARBA00022991"/>
    </source>
</evidence>
<dbReference type="PROSITE" id="PS51645">
    <property type="entry name" value="PHR_CRY_ALPHA_BETA"/>
    <property type="match status" value="1"/>
</dbReference>
<dbReference type="SUPFAM" id="SSF52425">
    <property type="entry name" value="Cryptochrome/photolyase, N-terminal domain"/>
    <property type="match status" value="1"/>
</dbReference>
<dbReference type="InterPro" id="IPR002081">
    <property type="entry name" value="Cryptochrome/DNA_photolyase_1"/>
</dbReference>
<reference evidence="9" key="1">
    <citation type="submission" date="2021-01" db="EMBL/GenBank/DDBJ databases">
        <authorList>
            <person name="Corre E."/>
            <person name="Pelletier E."/>
            <person name="Niang G."/>
            <person name="Scheremetjew M."/>
            <person name="Finn R."/>
            <person name="Kale V."/>
            <person name="Holt S."/>
            <person name="Cochrane G."/>
            <person name="Meng A."/>
            <person name="Brown T."/>
            <person name="Cohen L."/>
        </authorList>
    </citation>
    <scope>NUCLEOTIDE SEQUENCE</scope>
    <source>
        <strain evidence="9">CCMP1897</strain>
    </source>
</reference>
<comment type="similarity">
    <text evidence="1">Belongs to the DNA photolyase class-1 family.</text>
</comment>
<feature type="binding site" evidence="5">
    <location>
        <begin position="397"/>
        <end position="399"/>
    </location>
    <ligand>
        <name>FAD</name>
        <dbReference type="ChEBI" id="CHEBI:57692"/>
    </ligand>
</feature>
<dbReference type="PROSITE" id="PS00394">
    <property type="entry name" value="DNA_PHOTOLYASES_1_1"/>
    <property type="match status" value="1"/>
</dbReference>
<dbReference type="InterPro" id="IPR036155">
    <property type="entry name" value="Crypto/Photolyase_N_sf"/>
</dbReference>
<evidence type="ECO:0000256" key="2">
    <source>
        <dbReference type="ARBA" id="ARBA00022630"/>
    </source>
</evidence>
<dbReference type="InterPro" id="IPR014729">
    <property type="entry name" value="Rossmann-like_a/b/a_fold"/>
</dbReference>
<gene>
    <name evidence="9" type="ORF">PSAL00342_LOCUS4845</name>
</gene>
<dbReference type="InterPro" id="IPR006050">
    <property type="entry name" value="DNA_photolyase_N"/>
</dbReference>
<dbReference type="GO" id="GO:0003677">
    <property type="term" value="F:DNA binding"/>
    <property type="evidence" value="ECO:0007669"/>
    <property type="project" value="TreeGrafter"/>
</dbReference>
<protein>
    <recommendedName>
        <fullName evidence="8">Photolyase/cryptochrome alpha/beta domain-containing protein</fullName>
    </recommendedName>
</protein>
<comment type="cofactor">
    <cofactor evidence="5">
        <name>FAD</name>
        <dbReference type="ChEBI" id="CHEBI:57692"/>
    </cofactor>
    <text evidence="5">Binds 1 FAD per subunit.</text>
</comment>
<dbReference type="GO" id="GO:0005737">
    <property type="term" value="C:cytoplasm"/>
    <property type="evidence" value="ECO:0007669"/>
    <property type="project" value="TreeGrafter"/>
</dbReference>
<keyword evidence="3 5" id="KW-0274">FAD</keyword>
<dbReference type="GO" id="GO:0005634">
    <property type="term" value="C:nucleus"/>
    <property type="evidence" value="ECO:0007669"/>
    <property type="project" value="TreeGrafter"/>
</dbReference>
<feature type="binding site" evidence="5">
    <location>
        <position position="297"/>
    </location>
    <ligand>
        <name>FAD</name>
        <dbReference type="ChEBI" id="CHEBI:57692"/>
    </ligand>
</feature>
<dbReference type="SUPFAM" id="SSF48173">
    <property type="entry name" value="Cryptochrome/photolyase FAD-binding domain"/>
    <property type="match status" value="1"/>
</dbReference>
<feature type="site" description="Electron transfer via tryptophanyl radical" evidence="6">
    <location>
        <position position="384"/>
    </location>
</feature>
<dbReference type="InterPro" id="IPR018394">
    <property type="entry name" value="DNA_photolyase_1_CS_C"/>
</dbReference>
<dbReference type="Gene3D" id="3.40.50.620">
    <property type="entry name" value="HUPs"/>
    <property type="match status" value="1"/>
</dbReference>
<sequence>MEKTATGTVVWFRRDLRIHDHQALHAAWKRGGPVACVYVQGFDEDKLARAQQTWMSQARKALHRSLMQKYETSLWCCKPSAHGYESVAQALKTCLDAIGATHLFYSRRYEPDAATEDDRIEQLIKEGGFNARGFEGHLLFQPMEVDKWMSSGKRIGRAHYGTLLPMLHAFKQMGDIGKVLPAPPSLPCLPRDSQRKLELVCTSMTKKKSQKEGALAPWADKLMQAWDVTEEGTRKALDEFIRQKLQKYEAQRSRADLQAVSCLSPYLASGMISPRTVYAASLQGEQGGKQSPVSKTFSRRLLWRDLAYWQFYRYPHLSHKPLRAHHTSHAWSQNREHLIAWQKGRTGFPIVDAGMRQLWHTGWMPQNIRMATASFLTEYLNISWLEGLSWYRDTLVDHDLAINSMMWQNAGRSGLDQWNFVIHPITSPKSSDPTGEYVRTWVPELAKLPTRWIHQPWEAPDQVLDAAQIRMEVDYPTRIIDNLEDARNATLKQTLDMQRSADPFFHTVGGYDVIWFRDISSAEKEAYLSSVDFQAWEPVFVHVFTRKELRHAGSVEERTQKTPTSSPVPSTKKSSTARKRTKVQRASNQTLLRRYYREAQEDTE</sequence>
<feature type="binding site" evidence="5">
    <location>
        <position position="248"/>
    </location>
    <ligand>
        <name>FAD</name>
        <dbReference type="ChEBI" id="CHEBI:57692"/>
    </ligand>
</feature>
<feature type="compositionally biased region" description="Low complexity" evidence="7">
    <location>
        <begin position="561"/>
        <end position="574"/>
    </location>
</feature>
<dbReference type="PANTHER" id="PTHR11455">
    <property type="entry name" value="CRYPTOCHROME"/>
    <property type="match status" value="1"/>
</dbReference>
<name>A0A7S3XEG1_9CHLO</name>
<evidence type="ECO:0000256" key="7">
    <source>
        <dbReference type="SAM" id="MobiDB-lite"/>
    </source>
</evidence>
<dbReference type="PRINTS" id="PR00147">
    <property type="entry name" value="DNAPHOTLYASE"/>
</dbReference>
<dbReference type="Gene3D" id="1.10.579.10">
    <property type="entry name" value="DNA Cyclobutane Dipyrimidine Photolyase, subunit A, domain 3"/>
    <property type="match status" value="1"/>
</dbReference>
<feature type="domain" description="Photolyase/cryptochrome alpha/beta" evidence="8">
    <location>
        <begin position="6"/>
        <end position="139"/>
    </location>
</feature>
<dbReference type="PANTHER" id="PTHR11455:SF18">
    <property type="entry name" value="SI:CH1073-390K14.1"/>
    <property type="match status" value="1"/>
</dbReference>
<dbReference type="GO" id="GO:0006950">
    <property type="term" value="P:response to stress"/>
    <property type="evidence" value="ECO:0007669"/>
    <property type="project" value="UniProtKB-ARBA"/>
</dbReference>
<evidence type="ECO:0000256" key="6">
    <source>
        <dbReference type="PIRSR" id="PIRSR602081-2"/>
    </source>
</evidence>
<dbReference type="Pfam" id="PF00875">
    <property type="entry name" value="DNA_photolyase"/>
    <property type="match status" value="1"/>
</dbReference>
<organism evidence="9">
    <name type="scientific">Picocystis salinarum</name>
    <dbReference type="NCBI Taxonomy" id="88271"/>
    <lineage>
        <taxon>Eukaryota</taxon>
        <taxon>Viridiplantae</taxon>
        <taxon>Chlorophyta</taxon>
        <taxon>Picocystophyceae</taxon>
        <taxon>Picocystales</taxon>
        <taxon>Picocystaceae</taxon>
        <taxon>Picocystis</taxon>
    </lineage>
</organism>
<proteinExistence type="inferred from homology"/>
<feature type="site" description="Electron transfer via tryptophanyl radical" evidence="6">
    <location>
        <position position="331"/>
    </location>
</feature>
<dbReference type="GO" id="GO:0032922">
    <property type="term" value="P:circadian regulation of gene expression"/>
    <property type="evidence" value="ECO:0007669"/>
    <property type="project" value="TreeGrafter"/>
</dbReference>
<feature type="region of interest" description="Disordered" evidence="7">
    <location>
        <begin position="552"/>
        <end position="589"/>
    </location>
</feature>
<dbReference type="GO" id="GO:0071949">
    <property type="term" value="F:FAD binding"/>
    <property type="evidence" value="ECO:0007669"/>
    <property type="project" value="TreeGrafter"/>
</dbReference>
<dbReference type="EMBL" id="HBIS01005362">
    <property type="protein sequence ID" value="CAE0611010.1"/>
    <property type="molecule type" value="Transcribed_RNA"/>
</dbReference>
<feature type="site" description="Electron transfer via tryptophanyl radical" evidence="6">
    <location>
        <position position="407"/>
    </location>
</feature>
<evidence type="ECO:0000256" key="1">
    <source>
        <dbReference type="ARBA" id="ARBA00005862"/>
    </source>
</evidence>
<evidence type="ECO:0000256" key="5">
    <source>
        <dbReference type="PIRSR" id="PIRSR602081-1"/>
    </source>
</evidence>
<keyword evidence="4" id="KW-0157">Chromophore</keyword>
<evidence type="ECO:0000256" key="3">
    <source>
        <dbReference type="ARBA" id="ARBA00022827"/>
    </source>
</evidence>
<dbReference type="GO" id="GO:0003904">
    <property type="term" value="F:deoxyribodipyrimidine photo-lyase activity"/>
    <property type="evidence" value="ECO:0007669"/>
    <property type="project" value="TreeGrafter"/>
</dbReference>
<dbReference type="InterPro" id="IPR036134">
    <property type="entry name" value="Crypto/Photolyase_FAD-like_sf"/>
</dbReference>
<dbReference type="InterPro" id="IPR005101">
    <property type="entry name" value="Cryptochr/Photolyase_FAD-bd"/>
</dbReference>
<dbReference type="Gene3D" id="1.25.40.80">
    <property type="match status" value="1"/>
</dbReference>
<keyword evidence="2 5" id="KW-0285">Flavoprotein</keyword>
<evidence type="ECO:0000313" key="9">
    <source>
        <dbReference type="EMBL" id="CAE0611010.1"/>
    </source>
</evidence>
<dbReference type="Pfam" id="PF03441">
    <property type="entry name" value="FAD_binding_7"/>
    <property type="match status" value="1"/>
</dbReference>
<dbReference type="GO" id="GO:0006139">
    <property type="term" value="P:nucleobase-containing compound metabolic process"/>
    <property type="evidence" value="ECO:0007669"/>
    <property type="project" value="UniProtKB-ARBA"/>
</dbReference>
<dbReference type="AlphaFoldDB" id="A0A7S3XEG1"/>
<accession>A0A7S3XEG1</accession>
<dbReference type="GO" id="GO:0043153">
    <property type="term" value="P:entrainment of circadian clock by photoperiod"/>
    <property type="evidence" value="ECO:0007669"/>
    <property type="project" value="TreeGrafter"/>
</dbReference>